<keyword evidence="5" id="KW-0547">Nucleotide-binding</keyword>
<feature type="domain" description="Histidine kinase" evidence="10">
    <location>
        <begin position="194"/>
        <end position="405"/>
    </location>
</feature>
<evidence type="ECO:0000259" key="10">
    <source>
        <dbReference type="PROSITE" id="PS50109"/>
    </source>
</evidence>
<dbReference type="InterPro" id="IPR035965">
    <property type="entry name" value="PAS-like_dom_sf"/>
</dbReference>
<dbReference type="PROSITE" id="PS50112">
    <property type="entry name" value="PAS"/>
    <property type="match status" value="1"/>
</dbReference>
<sequence length="409" mass="46820">MDNVKARFKQYQNAIEESNIVSKTDVNGIITFVNDEFCKISGYNKNELIGANHNIVRHPDEPAQRFKELWDTILDKKVYKTIAKNLTKDGRVIYLNTTIIPILNLKGEIEEFLAIRHDVTKVIELNEQLLKAQDELRALNLGLEERVREQTKELRQLNENLQDIVKTEIAKNEEKTKILLVQSRFASMGEMIANIAHQWRQPLNELGIVLFKMKKLVQEGGSEFENSYNRCKNIIKNMSNTIEDFRGFFSVNQPNENFGLESVVKDSIFMIQGMLEKDGVRLNLDFKDDAKIYGHKRQLEQVVINLLNNARDALNERNVKDKRIDIRVYKEAGLGVLKVHDNGGGIEGDVKDKIFEPYFTTKHASRGTGIGLYMSKLIIDKFKGAIEVMNENGGASFILKLPCKGEDDE</sequence>
<dbReference type="GO" id="GO:0000155">
    <property type="term" value="F:phosphorelay sensor kinase activity"/>
    <property type="evidence" value="ECO:0007669"/>
    <property type="project" value="InterPro"/>
</dbReference>
<dbReference type="InterPro" id="IPR000014">
    <property type="entry name" value="PAS"/>
</dbReference>
<dbReference type="InterPro" id="IPR001610">
    <property type="entry name" value="PAC"/>
</dbReference>
<keyword evidence="4" id="KW-0808">Transferase</keyword>
<dbReference type="PANTHER" id="PTHR43065:SF42">
    <property type="entry name" value="TWO-COMPONENT SENSOR PPRA"/>
    <property type="match status" value="1"/>
</dbReference>
<dbReference type="InterPro" id="IPR003594">
    <property type="entry name" value="HATPase_dom"/>
</dbReference>
<keyword evidence="6 13" id="KW-0418">Kinase</keyword>
<dbReference type="Pfam" id="PF02518">
    <property type="entry name" value="HATPase_c"/>
    <property type="match status" value="1"/>
</dbReference>
<dbReference type="Gene3D" id="3.30.565.10">
    <property type="entry name" value="Histidine kinase-like ATPase, C-terminal domain"/>
    <property type="match status" value="1"/>
</dbReference>
<dbReference type="Proteomes" id="UP000006380">
    <property type="component" value="Chromosome"/>
</dbReference>
<dbReference type="PROSITE" id="PS50109">
    <property type="entry name" value="HIS_KIN"/>
    <property type="match status" value="1"/>
</dbReference>
<dbReference type="InterPro" id="IPR013767">
    <property type="entry name" value="PAS_fold"/>
</dbReference>
<keyword evidence="7" id="KW-0067">ATP-binding</keyword>
<dbReference type="Gene3D" id="3.30.450.20">
    <property type="entry name" value="PAS domain"/>
    <property type="match status" value="1"/>
</dbReference>
<dbReference type="NCBIfam" id="TIGR00229">
    <property type="entry name" value="sensory_box"/>
    <property type="match status" value="1"/>
</dbReference>
<proteinExistence type="predicted"/>
<dbReference type="OrthoDB" id="9805967at2"/>
<dbReference type="SUPFAM" id="SSF55874">
    <property type="entry name" value="ATPase domain of HSP90 chaperone/DNA topoisomerase II/histidine kinase"/>
    <property type="match status" value="1"/>
</dbReference>
<dbReference type="SMART" id="SM00091">
    <property type="entry name" value="PAS"/>
    <property type="match status" value="1"/>
</dbReference>
<dbReference type="STRING" id="360105.CCV52592_0900"/>
<feature type="domain" description="PAC" evidence="12">
    <location>
        <begin position="76"/>
        <end position="131"/>
    </location>
</feature>
<evidence type="ECO:0000256" key="1">
    <source>
        <dbReference type="ARBA" id="ARBA00000085"/>
    </source>
</evidence>
<keyword evidence="9" id="KW-0175">Coiled coil</keyword>
<dbReference type="InterPro" id="IPR000700">
    <property type="entry name" value="PAS-assoc_C"/>
</dbReference>
<dbReference type="EC" id="2.7.13.3" evidence="2"/>
<dbReference type="SUPFAM" id="SSF47384">
    <property type="entry name" value="Homodimeric domain of signal transducing histidine kinase"/>
    <property type="match status" value="1"/>
</dbReference>
<dbReference type="RefSeq" id="WP_011991802.1">
    <property type="nucleotide sequence ID" value="NC_009715.2"/>
</dbReference>
<organism evidence="13 14">
    <name type="scientific">Campylobacter curvus (strain 525.92)</name>
    <dbReference type="NCBI Taxonomy" id="360105"/>
    <lineage>
        <taxon>Bacteria</taxon>
        <taxon>Pseudomonadati</taxon>
        <taxon>Campylobacterota</taxon>
        <taxon>Epsilonproteobacteria</taxon>
        <taxon>Campylobacterales</taxon>
        <taxon>Campylobacteraceae</taxon>
        <taxon>Campylobacter</taxon>
    </lineage>
</organism>
<name>A7GWI0_CAMC5</name>
<evidence type="ECO:0000259" key="11">
    <source>
        <dbReference type="PROSITE" id="PS50112"/>
    </source>
</evidence>
<feature type="domain" description="PAS" evidence="11">
    <location>
        <begin position="7"/>
        <end position="61"/>
    </location>
</feature>
<dbReference type="InterPro" id="IPR036890">
    <property type="entry name" value="HATPase_C_sf"/>
</dbReference>
<dbReference type="Gene3D" id="1.10.287.130">
    <property type="match status" value="1"/>
</dbReference>
<keyword evidence="3" id="KW-0597">Phosphoprotein</keyword>
<evidence type="ECO:0000259" key="12">
    <source>
        <dbReference type="PROSITE" id="PS50113"/>
    </source>
</evidence>
<dbReference type="GO" id="GO:0006355">
    <property type="term" value="P:regulation of DNA-templated transcription"/>
    <property type="evidence" value="ECO:0007669"/>
    <property type="project" value="InterPro"/>
</dbReference>
<evidence type="ECO:0000256" key="8">
    <source>
        <dbReference type="ARBA" id="ARBA00023012"/>
    </source>
</evidence>
<keyword evidence="8" id="KW-0902">Two-component regulatory system</keyword>
<evidence type="ECO:0000313" key="14">
    <source>
        <dbReference type="Proteomes" id="UP000006380"/>
    </source>
</evidence>
<dbReference type="KEGG" id="ccv:CCV52592_0900"/>
<evidence type="ECO:0000256" key="9">
    <source>
        <dbReference type="SAM" id="Coils"/>
    </source>
</evidence>
<dbReference type="InterPro" id="IPR036097">
    <property type="entry name" value="HisK_dim/P_sf"/>
</dbReference>
<dbReference type="SUPFAM" id="SSF55785">
    <property type="entry name" value="PYP-like sensor domain (PAS domain)"/>
    <property type="match status" value="1"/>
</dbReference>
<gene>
    <name evidence="13" type="ORF">CCV52592_0900</name>
</gene>
<feature type="coiled-coil region" evidence="9">
    <location>
        <begin position="122"/>
        <end position="167"/>
    </location>
</feature>
<keyword evidence="14" id="KW-1185">Reference proteome</keyword>
<evidence type="ECO:0000256" key="7">
    <source>
        <dbReference type="ARBA" id="ARBA00022840"/>
    </source>
</evidence>
<dbReference type="SMART" id="SM00086">
    <property type="entry name" value="PAC"/>
    <property type="match status" value="1"/>
</dbReference>
<protein>
    <recommendedName>
        <fullName evidence="2">histidine kinase</fullName>
        <ecNumber evidence="2">2.7.13.3</ecNumber>
    </recommendedName>
</protein>
<evidence type="ECO:0000256" key="6">
    <source>
        <dbReference type="ARBA" id="ARBA00022777"/>
    </source>
</evidence>
<dbReference type="EMBL" id="CP000767">
    <property type="protein sequence ID" value="EAU01140.1"/>
    <property type="molecule type" value="Genomic_DNA"/>
</dbReference>
<dbReference type="InterPro" id="IPR004358">
    <property type="entry name" value="Sig_transdc_His_kin-like_C"/>
</dbReference>
<evidence type="ECO:0000313" key="13">
    <source>
        <dbReference type="EMBL" id="EAU01140.1"/>
    </source>
</evidence>
<dbReference type="PANTHER" id="PTHR43065">
    <property type="entry name" value="SENSOR HISTIDINE KINASE"/>
    <property type="match status" value="1"/>
</dbReference>
<evidence type="ECO:0000256" key="5">
    <source>
        <dbReference type="ARBA" id="ARBA00022741"/>
    </source>
</evidence>
<dbReference type="GO" id="GO:0005524">
    <property type="term" value="F:ATP binding"/>
    <property type="evidence" value="ECO:0007669"/>
    <property type="project" value="UniProtKB-KW"/>
</dbReference>
<comment type="catalytic activity">
    <reaction evidence="1">
        <text>ATP + protein L-histidine = ADP + protein N-phospho-L-histidine.</text>
        <dbReference type="EC" id="2.7.13.3"/>
    </reaction>
</comment>
<dbReference type="InterPro" id="IPR005467">
    <property type="entry name" value="His_kinase_dom"/>
</dbReference>
<reference evidence="13" key="1">
    <citation type="submission" date="2016-07" db="EMBL/GenBank/DDBJ databases">
        <title>Comparative genomics of the Campylobacter concisus group.</title>
        <authorList>
            <person name="Miller W.G."/>
            <person name="Yee E."/>
            <person name="Chapman M.H."/>
            <person name="Huynh S."/>
            <person name="Bono J.L."/>
            <person name="On S.L.W."/>
            <person name="StLeger J."/>
            <person name="Foster G."/>
            <person name="Parker C.T."/>
        </authorList>
    </citation>
    <scope>NUCLEOTIDE SEQUENCE</scope>
    <source>
        <strain evidence="13">525.92</strain>
    </source>
</reference>
<dbReference type="PROSITE" id="PS50113">
    <property type="entry name" value="PAC"/>
    <property type="match status" value="1"/>
</dbReference>
<dbReference type="CDD" id="cd00130">
    <property type="entry name" value="PAS"/>
    <property type="match status" value="1"/>
</dbReference>
<evidence type="ECO:0000256" key="4">
    <source>
        <dbReference type="ARBA" id="ARBA00022679"/>
    </source>
</evidence>
<evidence type="ECO:0000256" key="2">
    <source>
        <dbReference type="ARBA" id="ARBA00012438"/>
    </source>
</evidence>
<dbReference type="SMART" id="SM00387">
    <property type="entry name" value="HATPase_c"/>
    <property type="match status" value="1"/>
</dbReference>
<accession>A7GWI0</accession>
<dbReference type="AlphaFoldDB" id="A7GWI0"/>
<dbReference type="PRINTS" id="PR00344">
    <property type="entry name" value="BCTRLSENSOR"/>
</dbReference>
<dbReference type="HOGENOM" id="CLU_000445_133_3_7"/>
<dbReference type="Pfam" id="PF00989">
    <property type="entry name" value="PAS"/>
    <property type="match status" value="1"/>
</dbReference>
<evidence type="ECO:0000256" key="3">
    <source>
        <dbReference type="ARBA" id="ARBA00022553"/>
    </source>
</evidence>